<proteinExistence type="predicted"/>
<dbReference type="AlphaFoldDB" id="A0A7S3N6F8"/>
<gene>
    <name evidence="1" type="ORF">EHAR0213_LOCUS3134</name>
</gene>
<dbReference type="EMBL" id="HBII01007109">
    <property type="protein sequence ID" value="CAE0344227.1"/>
    <property type="molecule type" value="Transcribed_RNA"/>
</dbReference>
<accession>A0A7S3N6F8</accession>
<evidence type="ECO:0000313" key="1">
    <source>
        <dbReference type="EMBL" id="CAE0344227.1"/>
    </source>
</evidence>
<organism evidence="1">
    <name type="scientific">Euplotes harpa</name>
    <dbReference type="NCBI Taxonomy" id="151035"/>
    <lineage>
        <taxon>Eukaryota</taxon>
        <taxon>Sar</taxon>
        <taxon>Alveolata</taxon>
        <taxon>Ciliophora</taxon>
        <taxon>Intramacronucleata</taxon>
        <taxon>Spirotrichea</taxon>
        <taxon>Hypotrichia</taxon>
        <taxon>Euplotida</taxon>
        <taxon>Euplotidae</taxon>
        <taxon>Euplotes</taxon>
    </lineage>
</organism>
<sequence length="208" mass="24665">MQDYVNDMYREATLEEFIEIYKSAFRFYSRINPEWRLEILTKTNGHPERIEWVLNSQDFESLLKSEYDAKLRHCLASRKVFTFIDCLEEYTDLMYYGDPLKVPSNSVHIPSETAMITFPKFVRQVDKPQPLNSLKFGPHDFLNPIKATLMDGPQYTPEIRKPIKPFRKKYRRMAGNAMRRNRYFSTLVGQVCHQLNHPLVYTSFVPKP</sequence>
<protein>
    <submittedName>
        <fullName evidence="1">Uncharacterized protein</fullName>
    </submittedName>
</protein>
<name>A0A7S3N6F8_9SPIT</name>
<reference evidence="1" key="1">
    <citation type="submission" date="2021-01" db="EMBL/GenBank/DDBJ databases">
        <authorList>
            <person name="Corre E."/>
            <person name="Pelletier E."/>
            <person name="Niang G."/>
            <person name="Scheremetjew M."/>
            <person name="Finn R."/>
            <person name="Kale V."/>
            <person name="Holt S."/>
            <person name="Cochrane G."/>
            <person name="Meng A."/>
            <person name="Brown T."/>
            <person name="Cohen L."/>
        </authorList>
    </citation>
    <scope>NUCLEOTIDE SEQUENCE</scope>
    <source>
        <strain evidence="1">FSP1.4</strain>
    </source>
</reference>